<organism evidence="2 3">
    <name type="scientific">Streptomyces albus (strain ATCC 21838 / DSM 41398 / FERM P-419 / JCM 4703 / NBRC 107858)</name>
    <dbReference type="NCBI Taxonomy" id="1081613"/>
    <lineage>
        <taxon>Bacteria</taxon>
        <taxon>Bacillati</taxon>
        <taxon>Actinomycetota</taxon>
        <taxon>Actinomycetes</taxon>
        <taxon>Kitasatosporales</taxon>
        <taxon>Streptomycetaceae</taxon>
        <taxon>Streptomyces</taxon>
    </lineage>
</organism>
<evidence type="ECO:0000313" key="2">
    <source>
        <dbReference type="EMBL" id="AJE80872.1"/>
    </source>
</evidence>
<dbReference type="Proteomes" id="UP000031523">
    <property type="component" value="Chromosome"/>
</dbReference>
<feature type="region of interest" description="Disordered" evidence="1">
    <location>
        <begin position="1"/>
        <end position="47"/>
    </location>
</feature>
<dbReference type="EMBL" id="CP010519">
    <property type="protein sequence ID" value="AJE80872.1"/>
    <property type="molecule type" value="Genomic_DNA"/>
</dbReference>
<keyword evidence="3" id="KW-1185">Reference proteome</keyword>
<dbReference type="KEGG" id="sals:SLNWT_0496"/>
<proteinExistence type="predicted"/>
<name>A0A0B5ERX5_STRA4</name>
<protein>
    <submittedName>
        <fullName evidence="2">Uncharacterized protein</fullName>
    </submittedName>
</protein>
<evidence type="ECO:0000256" key="1">
    <source>
        <dbReference type="SAM" id="MobiDB-lite"/>
    </source>
</evidence>
<gene>
    <name evidence="2" type="ORF">SLNWT_0496</name>
</gene>
<accession>A0A0B5ERX5</accession>
<reference evidence="2 3" key="1">
    <citation type="submission" date="2015-01" db="EMBL/GenBank/DDBJ databases">
        <title>Enhanced salinomycin production by adjusting the supply of polyketide extender units in Streptomyce albus DSM 41398.</title>
        <authorList>
            <person name="Lu C."/>
        </authorList>
    </citation>
    <scope>NUCLEOTIDE SEQUENCE [LARGE SCALE GENOMIC DNA]</scope>
    <source>
        <strain evidence="3">ATCC 21838 / DSM 41398 / FERM P-419 / JCM 4703 / NBRC 107858</strain>
    </source>
</reference>
<evidence type="ECO:0000313" key="3">
    <source>
        <dbReference type="Proteomes" id="UP000031523"/>
    </source>
</evidence>
<sequence length="47" mass="4597">MTVRVEFGAGARPSPYECGKAVDAGQRGDGGETAGVPGSAGSRCRAG</sequence>
<dbReference type="AlphaFoldDB" id="A0A0B5ERX5"/>